<dbReference type="PANTHER" id="PTHR44068">
    <property type="entry name" value="ZGC:194242"/>
    <property type="match status" value="1"/>
</dbReference>
<dbReference type="AlphaFoldDB" id="A0A934N5F9"/>
<evidence type="ECO:0000313" key="3">
    <source>
        <dbReference type="Proteomes" id="UP000612893"/>
    </source>
</evidence>
<comment type="caution">
    <text evidence="2">The sequence shown here is derived from an EMBL/GenBank/DDBJ whole genome shotgun (WGS) entry which is preliminary data.</text>
</comment>
<dbReference type="GO" id="GO:0008168">
    <property type="term" value="F:methyltransferase activity"/>
    <property type="evidence" value="ECO:0007669"/>
    <property type="project" value="UniProtKB-KW"/>
</dbReference>
<dbReference type="EMBL" id="JAEKNR010000242">
    <property type="protein sequence ID" value="MBJ7601325.1"/>
    <property type="molecule type" value="Genomic_DNA"/>
</dbReference>
<proteinExistence type="predicted"/>
<dbReference type="Gene3D" id="3.40.50.150">
    <property type="entry name" value="Vaccinia Virus protein VP39"/>
    <property type="match status" value="1"/>
</dbReference>
<dbReference type="PANTHER" id="PTHR44068:SF11">
    <property type="entry name" value="GERANYL DIPHOSPHATE 2-C-METHYLTRANSFERASE"/>
    <property type="match status" value="1"/>
</dbReference>
<sequence>MIAGVAVKSCCADLYASDWARLVLGESLHPGGAPLTKRLGQLMKLGPGMRVLDVAAGRGFSALHVAREFGCRVLGIDYGAVNVAAAALEARAAGLDGRVAFAGGDAERLPCADGRFDAVMCECAFCTFPDKTAAAAELARVLRPGAVLGLADLVRRGRLPRDMDDLLAWIACIADARPPAEYAGQLTVAGFEVTALEDHDQALADLVGDMRLRLMGAQVAAHLSGVELPGAELARARELARAAERAIADGSLGYVLIVARKPY</sequence>
<keyword evidence="2" id="KW-0489">Methyltransferase</keyword>
<evidence type="ECO:0000313" key="2">
    <source>
        <dbReference type="EMBL" id="MBJ7601325.1"/>
    </source>
</evidence>
<dbReference type="CDD" id="cd02440">
    <property type="entry name" value="AdoMet_MTases"/>
    <property type="match status" value="1"/>
</dbReference>
<reference evidence="2" key="1">
    <citation type="submission" date="2020-10" db="EMBL/GenBank/DDBJ databases">
        <title>Ca. Dormibacterota MAGs.</title>
        <authorList>
            <person name="Montgomery K."/>
        </authorList>
    </citation>
    <scope>NUCLEOTIDE SEQUENCE [LARGE SCALE GENOMIC DNA]</scope>
    <source>
        <strain evidence="2">SC8812_S17_10</strain>
    </source>
</reference>
<evidence type="ECO:0000259" key="1">
    <source>
        <dbReference type="Pfam" id="PF13649"/>
    </source>
</evidence>
<feature type="domain" description="Methyltransferase" evidence="1">
    <location>
        <begin position="51"/>
        <end position="145"/>
    </location>
</feature>
<accession>A0A934N5F9</accession>
<organism evidence="2 3">
    <name type="scientific">Candidatus Nephthysia bennettiae</name>
    <dbReference type="NCBI Taxonomy" id="3127016"/>
    <lineage>
        <taxon>Bacteria</taxon>
        <taxon>Bacillati</taxon>
        <taxon>Candidatus Dormiibacterota</taxon>
        <taxon>Candidatus Dormibacteria</taxon>
        <taxon>Candidatus Dormibacterales</taxon>
        <taxon>Candidatus Dormibacteraceae</taxon>
        <taxon>Candidatus Nephthysia</taxon>
    </lineage>
</organism>
<keyword evidence="3" id="KW-1185">Reference proteome</keyword>
<dbReference type="RefSeq" id="WP_338205527.1">
    <property type="nucleotide sequence ID" value="NZ_JAEKNR010000242.1"/>
</dbReference>
<gene>
    <name evidence="2" type="ORF">JF922_25040</name>
</gene>
<dbReference type="InterPro" id="IPR041698">
    <property type="entry name" value="Methyltransf_25"/>
</dbReference>
<dbReference type="InterPro" id="IPR029063">
    <property type="entry name" value="SAM-dependent_MTases_sf"/>
</dbReference>
<dbReference type="Pfam" id="PF13649">
    <property type="entry name" value="Methyltransf_25"/>
    <property type="match status" value="1"/>
</dbReference>
<name>A0A934N5F9_9BACT</name>
<dbReference type="SUPFAM" id="SSF53335">
    <property type="entry name" value="S-adenosyl-L-methionine-dependent methyltransferases"/>
    <property type="match status" value="1"/>
</dbReference>
<protein>
    <submittedName>
        <fullName evidence="2">Methyltransferase domain-containing protein</fullName>
    </submittedName>
</protein>
<keyword evidence="2" id="KW-0808">Transferase</keyword>
<dbReference type="InterPro" id="IPR050447">
    <property type="entry name" value="Erg6_SMT_methyltransf"/>
</dbReference>
<dbReference type="Proteomes" id="UP000612893">
    <property type="component" value="Unassembled WGS sequence"/>
</dbReference>
<dbReference type="GO" id="GO:0032259">
    <property type="term" value="P:methylation"/>
    <property type="evidence" value="ECO:0007669"/>
    <property type="project" value="UniProtKB-KW"/>
</dbReference>